<dbReference type="AlphaFoldDB" id="A0A1X1U819"/>
<comment type="caution">
    <text evidence="2">The sequence shown here is derived from an EMBL/GenBank/DDBJ whole genome shotgun (WGS) entry which is preliminary data.</text>
</comment>
<dbReference type="OrthoDB" id="9805277at2"/>
<dbReference type="Gene3D" id="3.20.20.70">
    <property type="entry name" value="Aldolase class I"/>
    <property type="match status" value="1"/>
</dbReference>
<accession>A0A1X1U819</accession>
<protein>
    <submittedName>
        <fullName evidence="2">Uncharacterized protein</fullName>
    </submittedName>
</protein>
<dbReference type="InterPro" id="IPR013785">
    <property type="entry name" value="Aldolase_TIM"/>
</dbReference>
<evidence type="ECO:0000313" key="2">
    <source>
        <dbReference type="EMBL" id="ORV52809.1"/>
    </source>
</evidence>
<dbReference type="EMBL" id="LQOV01000015">
    <property type="protein sequence ID" value="ORV52809.1"/>
    <property type="molecule type" value="Genomic_DNA"/>
</dbReference>
<dbReference type="Proteomes" id="UP000193010">
    <property type="component" value="Unassembled WGS sequence"/>
</dbReference>
<feature type="region of interest" description="Disordered" evidence="1">
    <location>
        <begin position="66"/>
        <end position="122"/>
    </location>
</feature>
<evidence type="ECO:0000313" key="3">
    <source>
        <dbReference type="Proteomes" id="UP000193010"/>
    </source>
</evidence>
<name>A0A1X1U819_MYCFL</name>
<keyword evidence="3" id="KW-1185">Reference proteome</keyword>
<sequence>MLHLRVRADDGAECLRAERYGETIEAVKARVLEMTIEVSTRGAAINRGVDKGGQVRTAMEVHDVPRFGAHGAIERRTRGEGSADRPRIRPADCHAVAGAPSDPRARHPPHRVDAATEFQLVS</sequence>
<feature type="compositionally biased region" description="Basic and acidic residues" evidence="1">
    <location>
        <begin position="72"/>
        <end position="92"/>
    </location>
</feature>
<reference evidence="2 3" key="1">
    <citation type="submission" date="2016-01" db="EMBL/GenBank/DDBJ databases">
        <title>The new phylogeny of the genus Mycobacterium.</title>
        <authorList>
            <person name="Tarcisio F."/>
            <person name="Conor M."/>
            <person name="Antonella G."/>
            <person name="Elisabetta G."/>
            <person name="Giulia F.S."/>
            <person name="Sara T."/>
            <person name="Anna F."/>
            <person name="Clotilde B."/>
            <person name="Roberto B."/>
            <person name="Veronica D.S."/>
            <person name="Fabio R."/>
            <person name="Monica P."/>
            <person name="Olivier J."/>
            <person name="Enrico T."/>
            <person name="Nicola S."/>
        </authorList>
    </citation>
    <scope>NUCLEOTIDE SEQUENCE [LARGE SCALE GENOMIC DNA]</scope>
    <source>
        <strain evidence="2 3">DSM 44852</strain>
    </source>
</reference>
<organism evidence="2 3">
    <name type="scientific">Mycobacterium florentinum</name>
    <dbReference type="NCBI Taxonomy" id="292462"/>
    <lineage>
        <taxon>Bacteria</taxon>
        <taxon>Bacillati</taxon>
        <taxon>Actinomycetota</taxon>
        <taxon>Actinomycetes</taxon>
        <taxon>Mycobacteriales</taxon>
        <taxon>Mycobacteriaceae</taxon>
        <taxon>Mycobacterium</taxon>
        <taxon>Mycobacterium simiae complex</taxon>
    </lineage>
</organism>
<proteinExistence type="predicted"/>
<gene>
    <name evidence="2" type="ORF">AWC05_25500</name>
</gene>
<evidence type="ECO:0000256" key="1">
    <source>
        <dbReference type="SAM" id="MobiDB-lite"/>
    </source>
</evidence>